<evidence type="ECO:0000256" key="1">
    <source>
        <dbReference type="ARBA" id="ARBA00001798"/>
    </source>
</evidence>
<name>A0A1R2BSX7_9CILI</name>
<feature type="transmembrane region" description="Helical" evidence="15">
    <location>
        <begin position="261"/>
        <end position="287"/>
    </location>
</feature>
<evidence type="ECO:0000256" key="11">
    <source>
        <dbReference type="ARBA" id="ARBA00022833"/>
    </source>
</evidence>
<dbReference type="PROSITE" id="PS50089">
    <property type="entry name" value="ZF_RING_2"/>
    <property type="match status" value="1"/>
</dbReference>
<evidence type="ECO:0000256" key="10">
    <source>
        <dbReference type="ARBA" id="ARBA00022786"/>
    </source>
</evidence>
<evidence type="ECO:0000256" key="3">
    <source>
        <dbReference type="ARBA" id="ARBA00004906"/>
    </source>
</evidence>
<feature type="transmembrane region" description="Helical" evidence="15">
    <location>
        <begin position="337"/>
        <end position="356"/>
    </location>
</feature>
<feature type="domain" description="RING-type" evidence="17">
    <location>
        <begin position="16"/>
        <end position="217"/>
    </location>
</feature>
<dbReference type="InterPro" id="IPR044066">
    <property type="entry name" value="TRIAD_supradom"/>
</dbReference>
<dbReference type="Gene3D" id="3.30.40.10">
    <property type="entry name" value="Zinc/RING finger domain, C3HC4 (zinc finger)"/>
    <property type="match status" value="1"/>
</dbReference>
<dbReference type="PANTHER" id="PTHR11685">
    <property type="entry name" value="RBR FAMILY RING FINGER AND IBR DOMAIN-CONTAINING"/>
    <property type="match status" value="1"/>
</dbReference>
<dbReference type="InterPro" id="IPR013083">
    <property type="entry name" value="Znf_RING/FYVE/PHD"/>
</dbReference>
<dbReference type="Pfam" id="PF01485">
    <property type="entry name" value="IBR"/>
    <property type="match status" value="1"/>
</dbReference>
<dbReference type="CDD" id="cd20335">
    <property type="entry name" value="BRcat_RBR"/>
    <property type="match status" value="1"/>
</dbReference>
<protein>
    <recommendedName>
        <fullName evidence="4">RBR-type E3 ubiquitin transferase</fullName>
        <ecNumber evidence="4">2.3.2.31</ecNumber>
    </recommendedName>
</protein>
<dbReference type="OrthoDB" id="290185at2759"/>
<keyword evidence="9 14" id="KW-0863">Zinc-finger</keyword>
<keyword evidence="10" id="KW-0833">Ubl conjugation pathway</keyword>
<proteinExistence type="predicted"/>
<keyword evidence="13 15" id="KW-0472">Membrane</keyword>
<dbReference type="InterPro" id="IPR002867">
    <property type="entry name" value="IBR_dom"/>
</dbReference>
<dbReference type="AlphaFoldDB" id="A0A1R2BSX7"/>
<feature type="domain" description="RING-type" evidence="16">
    <location>
        <begin position="20"/>
        <end position="62"/>
    </location>
</feature>
<dbReference type="Gene3D" id="1.20.120.1750">
    <property type="match status" value="1"/>
</dbReference>
<evidence type="ECO:0000256" key="15">
    <source>
        <dbReference type="SAM" id="Phobius"/>
    </source>
</evidence>
<evidence type="ECO:0000256" key="7">
    <source>
        <dbReference type="ARBA" id="ARBA00022723"/>
    </source>
</evidence>
<sequence length="362" mass="41721">MSNENISEEKIIFPLEQEKCTICLENEVQCQLLCGHEYCKNCITLYIDTKIQDGEVLKIPCPTMTCSDINESLILQFASPEAVVKYHKFAYVKKLESDLKFRWCPQKECKGYGLYESSNKLKCQECNFEFCFLCADQWHRGECKFLKTLGSFSVRQGKKVKFCPVCYVRTEKNGGCDSIECKKCLTSWCWMCSRPKANHNIYICYVGEKWYNPKISIALILFFLPILIIFFPFALLFVLLINHELVDNSRDKIQTFLLKHSILSLILLFILSPLIVFLMGIGSLFGYSGHIAYNCLKRRYMKNSFWKITIIILFPFIYLGILVLMLIIFPIALVLSVAFGAILILIKIPGSLYACASNRLTK</sequence>
<dbReference type="GO" id="GO:0008270">
    <property type="term" value="F:zinc ion binding"/>
    <property type="evidence" value="ECO:0007669"/>
    <property type="project" value="UniProtKB-KW"/>
</dbReference>
<dbReference type="SMART" id="SM00184">
    <property type="entry name" value="RING"/>
    <property type="match status" value="2"/>
</dbReference>
<evidence type="ECO:0000256" key="14">
    <source>
        <dbReference type="PROSITE-ProRule" id="PRU00175"/>
    </source>
</evidence>
<evidence type="ECO:0000256" key="12">
    <source>
        <dbReference type="ARBA" id="ARBA00022989"/>
    </source>
</evidence>
<evidence type="ECO:0000259" key="17">
    <source>
        <dbReference type="PROSITE" id="PS51873"/>
    </source>
</evidence>
<dbReference type="SMART" id="SM00647">
    <property type="entry name" value="IBR"/>
    <property type="match status" value="2"/>
</dbReference>
<evidence type="ECO:0000256" key="6">
    <source>
        <dbReference type="ARBA" id="ARBA00022692"/>
    </source>
</evidence>
<accession>A0A1R2BSX7</accession>
<dbReference type="InterPro" id="IPR031127">
    <property type="entry name" value="E3_UB_ligase_RBR"/>
</dbReference>
<evidence type="ECO:0000256" key="2">
    <source>
        <dbReference type="ARBA" id="ARBA00004167"/>
    </source>
</evidence>
<evidence type="ECO:0000256" key="9">
    <source>
        <dbReference type="ARBA" id="ARBA00022771"/>
    </source>
</evidence>
<keyword evidence="7" id="KW-0479">Metal-binding</keyword>
<dbReference type="EMBL" id="MPUH01000448">
    <property type="protein sequence ID" value="OMJ79908.1"/>
    <property type="molecule type" value="Genomic_DNA"/>
</dbReference>
<evidence type="ECO:0000256" key="13">
    <source>
        <dbReference type="ARBA" id="ARBA00023136"/>
    </source>
</evidence>
<comment type="catalytic activity">
    <reaction evidence="1">
        <text>[E2 ubiquitin-conjugating enzyme]-S-ubiquitinyl-L-cysteine + [acceptor protein]-L-lysine = [E2 ubiquitin-conjugating enzyme]-L-cysteine + [acceptor protein]-N(6)-ubiquitinyl-L-lysine.</text>
        <dbReference type="EC" id="2.3.2.31"/>
    </reaction>
</comment>
<dbReference type="InterPro" id="IPR017907">
    <property type="entry name" value="Znf_RING_CS"/>
</dbReference>
<comment type="subcellular location">
    <subcellularLocation>
        <location evidence="2">Membrane</location>
        <topology evidence="2">Single-pass membrane protein</topology>
    </subcellularLocation>
</comment>
<dbReference type="PROSITE" id="PS00518">
    <property type="entry name" value="ZF_RING_1"/>
    <property type="match status" value="1"/>
</dbReference>
<comment type="caution">
    <text evidence="18">The sequence shown here is derived from an EMBL/GenBank/DDBJ whole genome shotgun (WGS) entry which is preliminary data.</text>
</comment>
<dbReference type="InterPro" id="IPR001841">
    <property type="entry name" value="Znf_RING"/>
</dbReference>
<reference evidence="18 19" key="1">
    <citation type="submission" date="2016-11" db="EMBL/GenBank/DDBJ databases">
        <title>The macronuclear genome of Stentor coeruleus: a giant cell with tiny introns.</title>
        <authorList>
            <person name="Slabodnick M."/>
            <person name="Ruby J.G."/>
            <person name="Reiff S.B."/>
            <person name="Swart E.C."/>
            <person name="Gosai S."/>
            <person name="Prabakaran S."/>
            <person name="Witkowska E."/>
            <person name="Larue G.E."/>
            <person name="Fisher S."/>
            <person name="Freeman R.M."/>
            <person name="Gunawardena J."/>
            <person name="Chu W."/>
            <person name="Stover N.A."/>
            <person name="Gregory B.D."/>
            <person name="Nowacki M."/>
            <person name="Derisi J."/>
            <person name="Roy S.W."/>
            <person name="Marshall W.F."/>
            <person name="Sood P."/>
        </authorList>
    </citation>
    <scope>NUCLEOTIDE SEQUENCE [LARGE SCALE GENOMIC DNA]</scope>
    <source>
        <strain evidence="18">WM001</strain>
    </source>
</reference>
<keyword evidence="5" id="KW-0808">Transferase</keyword>
<dbReference type="CDD" id="cd20336">
    <property type="entry name" value="Rcat_RBR"/>
    <property type="match status" value="1"/>
</dbReference>
<dbReference type="Proteomes" id="UP000187209">
    <property type="component" value="Unassembled WGS sequence"/>
</dbReference>
<gene>
    <name evidence="18" type="ORF">SteCoe_19938</name>
</gene>
<keyword evidence="8" id="KW-0677">Repeat</keyword>
<dbReference type="PROSITE" id="PS51873">
    <property type="entry name" value="TRIAD"/>
    <property type="match status" value="1"/>
</dbReference>
<evidence type="ECO:0000313" key="19">
    <source>
        <dbReference type="Proteomes" id="UP000187209"/>
    </source>
</evidence>
<evidence type="ECO:0000259" key="16">
    <source>
        <dbReference type="PROSITE" id="PS50089"/>
    </source>
</evidence>
<evidence type="ECO:0000256" key="4">
    <source>
        <dbReference type="ARBA" id="ARBA00012251"/>
    </source>
</evidence>
<dbReference type="GO" id="GO:0061630">
    <property type="term" value="F:ubiquitin protein ligase activity"/>
    <property type="evidence" value="ECO:0007669"/>
    <property type="project" value="UniProtKB-EC"/>
</dbReference>
<dbReference type="SUPFAM" id="SSF57850">
    <property type="entry name" value="RING/U-box"/>
    <property type="match status" value="3"/>
</dbReference>
<dbReference type="GO" id="GO:0016567">
    <property type="term" value="P:protein ubiquitination"/>
    <property type="evidence" value="ECO:0007669"/>
    <property type="project" value="InterPro"/>
</dbReference>
<dbReference type="EC" id="2.3.2.31" evidence="4"/>
<dbReference type="GO" id="GO:0031090">
    <property type="term" value="C:organelle membrane"/>
    <property type="evidence" value="ECO:0007669"/>
    <property type="project" value="UniProtKB-ARBA"/>
</dbReference>
<comment type="pathway">
    <text evidence="3">Protein modification; protein ubiquitination.</text>
</comment>
<evidence type="ECO:0000256" key="5">
    <source>
        <dbReference type="ARBA" id="ARBA00022679"/>
    </source>
</evidence>
<keyword evidence="12 15" id="KW-1133">Transmembrane helix</keyword>
<feature type="transmembrane region" description="Helical" evidence="15">
    <location>
        <begin position="217"/>
        <end position="241"/>
    </location>
</feature>
<feature type="transmembrane region" description="Helical" evidence="15">
    <location>
        <begin position="308"/>
        <end position="331"/>
    </location>
</feature>
<organism evidence="18 19">
    <name type="scientific">Stentor coeruleus</name>
    <dbReference type="NCBI Taxonomy" id="5963"/>
    <lineage>
        <taxon>Eukaryota</taxon>
        <taxon>Sar</taxon>
        <taxon>Alveolata</taxon>
        <taxon>Ciliophora</taxon>
        <taxon>Postciliodesmatophora</taxon>
        <taxon>Heterotrichea</taxon>
        <taxon>Heterotrichida</taxon>
        <taxon>Stentoridae</taxon>
        <taxon>Stentor</taxon>
    </lineage>
</organism>
<dbReference type="Gene3D" id="2.20.25.20">
    <property type="match status" value="1"/>
</dbReference>
<dbReference type="GO" id="GO:0005737">
    <property type="term" value="C:cytoplasm"/>
    <property type="evidence" value="ECO:0007669"/>
    <property type="project" value="UniProtKB-ARBA"/>
</dbReference>
<dbReference type="FunFam" id="3.30.40.10:FF:000051">
    <property type="entry name" value="RBR-type E3 ubiquitin transferase"/>
    <property type="match status" value="1"/>
</dbReference>
<evidence type="ECO:0000313" key="18">
    <source>
        <dbReference type="EMBL" id="OMJ79908.1"/>
    </source>
</evidence>
<keyword evidence="11" id="KW-0862">Zinc</keyword>
<evidence type="ECO:0000256" key="8">
    <source>
        <dbReference type="ARBA" id="ARBA00022737"/>
    </source>
</evidence>
<keyword evidence="6 15" id="KW-0812">Transmembrane</keyword>
<dbReference type="Pfam" id="PF22191">
    <property type="entry name" value="IBR_1"/>
    <property type="match status" value="1"/>
</dbReference>
<keyword evidence="19" id="KW-1185">Reference proteome</keyword>